<protein>
    <submittedName>
        <fullName evidence="2">Uncharacterized protein</fullName>
    </submittedName>
</protein>
<proteinExistence type="predicted"/>
<gene>
    <name evidence="2" type="ORF">PVAP13_5NG448444</name>
</gene>
<evidence type="ECO:0000256" key="1">
    <source>
        <dbReference type="SAM" id="MobiDB-lite"/>
    </source>
</evidence>
<dbReference type="EMBL" id="CM029046">
    <property type="protein sequence ID" value="KAG2591490.1"/>
    <property type="molecule type" value="Genomic_DNA"/>
</dbReference>
<dbReference type="Proteomes" id="UP000823388">
    <property type="component" value="Chromosome 5N"/>
</dbReference>
<reference evidence="2" key="1">
    <citation type="submission" date="2020-05" db="EMBL/GenBank/DDBJ databases">
        <title>WGS assembly of Panicum virgatum.</title>
        <authorList>
            <person name="Lovell J.T."/>
            <person name="Jenkins J."/>
            <person name="Shu S."/>
            <person name="Juenger T.E."/>
            <person name="Schmutz J."/>
        </authorList>
    </citation>
    <scope>NUCLEOTIDE SEQUENCE</scope>
    <source>
        <strain evidence="2">AP13</strain>
    </source>
</reference>
<feature type="region of interest" description="Disordered" evidence="1">
    <location>
        <begin position="1"/>
        <end position="46"/>
    </location>
</feature>
<keyword evidence="3" id="KW-1185">Reference proteome</keyword>
<sequence length="107" mass="12188">MSGPVDRFATPSYEGHARRDEKRECNSDEENSEGERKVRRGTFKKRAINAGHKFRHSLRRKSRTKSGNHVVSIEDIRDVQELEMLKGSAGLLDEGLCQNVTMIITQC</sequence>
<dbReference type="AlphaFoldDB" id="A0A8T0S0T1"/>
<comment type="caution">
    <text evidence="2">The sequence shown here is derived from an EMBL/GenBank/DDBJ whole genome shotgun (WGS) entry which is preliminary data.</text>
</comment>
<organism evidence="2 3">
    <name type="scientific">Panicum virgatum</name>
    <name type="common">Blackwell switchgrass</name>
    <dbReference type="NCBI Taxonomy" id="38727"/>
    <lineage>
        <taxon>Eukaryota</taxon>
        <taxon>Viridiplantae</taxon>
        <taxon>Streptophyta</taxon>
        <taxon>Embryophyta</taxon>
        <taxon>Tracheophyta</taxon>
        <taxon>Spermatophyta</taxon>
        <taxon>Magnoliopsida</taxon>
        <taxon>Liliopsida</taxon>
        <taxon>Poales</taxon>
        <taxon>Poaceae</taxon>
        <taxon>PACMAD clade</taxon>
        <taxon>Panicoideae</taxon>
        <taxon>Panicodae</taxon>
        <taxon>Paniceae</taxon>
        <taxon>Panicinae</taxon>
        <taxon>Panicum</taxon>
        <taxon>Panicum sect. Hiantes</taxon>
    </lineage>
</organism>
<accession>A0A8T0S0T1</accession>
<evidence type="ECO:0000313" key="3">
    <source>
        <dbReference type="Proteomes" id="UP000823388"/>
    </source>
</evidence>
<evidence type="ECO:0000313" key="2">
    <source>
        <dbReference type="EMBL" id="KAG2591490.1"/>
    </source>
</evidence>
<feature type="compositionally biased region" description="Basic residues" evidence="1">
    <location>
        <begin position="37"/>
        <end position="46"/>
    </location>
</feature>
<feature type="compositionally biased region" description="Basic and acidic residues" evidence="1">
    <location>
        <begin position="15"/>
        <end position="26"/>
    </location>
</feature>
<name>A0A8T0S0T1_PANVG</name>